<dbReference type="Proteomes" id="UP000231823">
    <property type="component" value="Chromosome"/>
</dbReference>
<feature type="transmembrane region" description="Helical" evidence="6">
    <location>
        <begin position="20"/>
        <end position="43"/>
    </location>
</feature>
<gene>
    <name evidence="8" type="ORF">SFLOR_v1c10540</name>
</gene>
<keyword evidence="5 6" id="KW-0472">Membrane</keyword>
<evidence type="ECO:0000256" key="6">
    <source>
        <dbReference type="SAM" id="Phobius"/>
    </source>
</evidence>
<accession>A0A2K8SGZ9</accession>
<keyword evidence="4 6" id="KW-1133">Transmembrane helix</keyword>
<evidence type="ECO:0000256" key="3">
    <source>
        <dbReference type="ARBA" id="ARBA00022692"/>
    </source>
</evidence>
<feature type="transmembrane region" description="Helical" evidence="6">
    <location>
        <begin position="681"/>
        <end position="700"/>
    </location>
</feature>
<evidence type="ECO:0000256" key="4">
    <source>
        <dbReference type="ARBA" id="ARBA00022989"/>
    </source>
</evidence>
<proteinExistence type="predicted"/>
<dbReference type="OrthoDB" id="386933at2"/>
<dbReference type="EMBL" id="CP025057">
    <property type="protein sequence ID" value="AUB32100.1"/>
    <property type="molecule type" value="Genomic_DNA"/>
</dbReference>
<feature type="transmembrane region" description="Helical" evidence="6">
    <location>
        <begin position="1293"/>
        <end position="1324"/>
    </location>
</feature>
<dbReference type="KEGG" id="sfz:SFLOR_v1c10540"/>
<feature type="transmembrane region" description="Helical" evidence="6">
    <location>
        <begin position="748"/>
        <end position="768"/>
    </location>
</feature>
<dbReference type="Pfam" id="PF02687">
    <property type="entry name" value="FtsX"/>
    <property type="match status" value="2"/>
</dbReference>
<name>A0A2K8SGZ9_9MOLU</name>
<feature type="domain" description="ABC3 transporter permease C-terminal" evidence="7">
    <location>
        <begin position="584"/>
        <end position="703"/>
    </location>
</feature>
<dbReference type="RefSeq" id="WP_100917047.1">
    <property type="nucleotide sequence ID" value="NZ_CP025057.1"/>
</dbReference>
<evidence type="ECO:0000259" key="7">
    <source>
        <dbReference type="Pfam" id="PF02687"/>
    </source>
</evidence>
<keyword evidence="9" id="KW-1185">Reference proteome</keyword>
<feature type="transmembrane region" description="Helical" evidence="6">
    <location>
        <begin position="571"/>
        <end position="602"/>
    </location>
</feature>
<evidence type="ECO:0000256" key="5">
    <source>
        <dbReference type="ARBA" id="ARBA00023136"/>
    </source>
</evidence>
<feature type="transmembrane region" description="Helical" evidence="6">
    <location>
        <begin position="1384"/>
        <end position="1413"/>
    </location>
</feature>
<feature type="domain" description="ABC3 transporter permease C-terminal" evidence="7">
    <location>
        <begin position="1303"/>
        <end position="1419"/>
    </location>
</feature>
<comment type="subcellular location">
    <subcellularLocation>
        <location evidence="1">Cell membrane</location>
        <topology evidence="1">Multi-pass membrane protein</topology>
    </subcellularLocation>
</comment>
<dbReference type="InterPro" id="IPR003838">
    <property type="entry name" value="ABC3_permease_C"/>
</dbReference>
<organism evidence="8 9">
    <name type="scientific">Spiroplasma floricola 23-6</name>
    <dbReference type="NCBI Taxonomy" id="1336749"/>
    <lineage>
        <taxon>Bacteria</taxon>
        <taxon>Bacillati</taxon>
        <taxon>Mycoplasmatota</taxon>
        <taxon>Mollicutes</taxon>
        <taxon>Entomoplasmatales</taxon>
        <taxon>Spiroplasmataceae</taxon>
        <taxon>Spiroplasma</taxon>
    </lineage>
</organism>
<evidence type="ECO:0000313" key="8">
    <source>
        <dbReference type="EMBL" id="AUB32100.1"/>
    </source>
</evidence>
<evidence type="ECO:0000313" key="9">
    <source>
        <dbReference type="Proteomes" id="UP000231823"/>
    </source>
</evidence>
<feature type="transmembrane region" description="Helical" evidence="6">
    <location>
        <begin position="1344"/>
        <end position="1372"/>
    </location>
</feature>
<keyword evidence="2" id="KW-1003">Cell membrane</keyword>
<sequence length="1429" mass="165467">MLLFKNGLRKLLKDYVQFGIYLVLITIAVIFTSSFGIVTSNLIRTDNEINRNFEKFDYSFRYTSTSYKSNDTQTFTPWFAFNTNLIKDENNISLPQLTFGQQDSIFQSYKFIDKQEAGCLDSVNGCYKSSIFKFGSKEHLNFHFGDVESNYGFDNTANRKRIIPTPEEAITNYSDEDKIDTVAKGAFGDFYKINFKSQYFKKSLIGQIYEKYDYFQSNSLTSEAKESALNIFDYMFYLNNSWLTYQIKLDLINLYNTGGQQAIDDYLKKGIGNLDKNGKYSFLNHEVENENWNDDTQSFNMIKNNASFLMKEFDTYNLFKTSLDADGYLVANRQITQGDWFSKYMNLLGDLTNFKIRTTSEAVKWDSNGNKYRYISAFYNEQEIGTDKYKVHFYNEDLFYFYKRTNDVDSLTANSFIVSSGYAKYNNMILGNSYKIFNDFQQSLKMDGIGVDSLNVYPTIYEEDLLTNQQNEAIFYINNSLFNQQFNRNSKTIPDEKSYQDVSRTYLTYTNKNKTQMNSDIDKFKTYFADNILNLEQVQENITNNVFNNDLSRAKIQKYDETTLLNMRSSLFSGVVFGFLALAIIFCLVFAISLAFVVYNIFKKVLVSQRTQIGNLKSLGFSNFKIIFNYILYMAFPVIILVPIGWTISLFLQGSLMGVFERYFNISAAFSIDWKLLFVEWISFISIVSLMVFILAYTTVKQSPLKLLSPSRSNKPNIFLLRNLNKIKIKSFTSKLRLVIISSSIKDIFIFFSILLFSSAVITLTSIAPKTMKNMTKEYYKNIKYNNDFNYSGVVENNPLSRYSFYQMDEENKSKSNLEASLFNIWIKDETEHKNLLDASKWKGNAKDFTDNFENILVNNLLTFKSGLISVGVMNNLVKLEKEIVGQNKTVKNNLDDFSCKVLPELFGQAAINDNKANYQDCIKSISNNILPSSVKELWDTNENEFLNFSFNFSSISVDKNLDQMYTTFNSSIQNSAETQVKIYGIDLNSNLNNLVLKNKELIKYDENLNYVPVLINKKDILEGLKVGDEFNIKTSKNLLATLDSNSNLNEIKNSDWTYKNQDLYTMDLNRFTYYLDENKFYYQDSQDNYKPYENMADIELKLKKDLINEELFNKVNQEYKEYSNNENVYKESGDYYIVKPFDIYHYEENIGRIPFLTQTLLNGTNSWFNIALKEGLLANKLIDTTSYQKLKAVGVEELYDGNKIYMDQLYANKLMEVNNNFNARKMFNDGTSINIWSNAKMSSNTQNADQLQRILFTTFNSNNATDGLAKYMNQSIGNTDYIHMKKEAMNNLIMSVISISLIFVSLSLITAIIIIYLITDMFVGKYKRFMSYMRIQGYSMKEINSIIMWIFLPLTIISVLLGITIISLLITNLLPHVLLSIDIAVPIIFSWSIMPVIFIAGMSIFLFGYIIVMLSIKRVRLASLIGNE</sequence>
<feature type="transmembrane region" description="Helical" evidence="6">
    <location>
        <begin position="627"/>
        <end position="652"/>
    </location>
</feature>
<reference evidence="8 9" key="1">
    <citation type="submission" date="2017-12" db="EMBL/GenBank/DDBJ databases">
        <title>Complete genome sequence of Spiroplasma floricola 23-6 (ATCC 29989).</title>
        <authorList>
            <person name="Tsai Y.-M."/>
            <person name="Wu P.-S."/>
            <person name="Lo W.-S."/>
            <person name="Kuo C.-H."/>
        </authorList>
    </citation>
    <scope>NUCLEOTIDE SEQUENCE [LARGE SCALE GENOMIC DNA]</scope>
    <source>
        <strain evidence="8 9">23-6</strain>
    </source>
</reference>
<evidence type="ECO:0000256" key="1">
    <source>
        <dbReference type="ARBA" id="ARBA00004651"/>
    </source>
</evidence>
<evidence type="ECO:0000256" key="2">
    <source>
        <dbReference type="ARBA" id="ARBA00022475"/>
    </source>
</evidence>
<dbReference type="GO" id="GO:0005886">
    <property type="term" value="C:plasma membrane"/>
    <property type="evidence" value="ECO:0007669"/>
    <property type="project" value="UniProtKB-SubCell"/>
</dbReference>
<protein>
    <submittedName>
        <fullName evidence="8">ABC transporter permease</fullName>
    </submittedName>
</protein>
<keyword evidence="3 6" id="KW-0812">Transmembrane</keyword>